<sequence>MIVDGNQLNHKALMVKVQDIDVVFEEADSTPEEKRRRLNNAFEILFGEINKVFLRIKKEMQLVKTKTKERKTNGRKT</sequence>
<organism evidence="1 2">
    <name type="scientific">Candidatus Curtissbacteria bacterium GW2011_GWA1_40_16</name>
    <dbReference type="NCBI Taxonomy" id="1618405"/>
    <lineage>
        <taxon>Bacteria</taxon>
        <taxon>Candidatus Curtissiibacteriota</taxon>
    </lineage>
</organism>
<evidence type="ECO:0000313" key="1">
    <source>
        <dbReference type="EMBL" id="KKR47749.1"/>
    </source>
</evidence>
<dbReference type="EMBL" id="LBYI01000057">
    <property type="protein sequence ID" value="KKR47749.1"/>
    <property type="molecule type" value="Genomic_DNA"/>
</dbReference>
<evidence type="ECO:0000313" key="2">
    <source>
        <dbReference type="Proteomes" id="UP000034531"/>
    </source>
</evidence>
<protein>
    <submittedName>
        <fullName evidence="1">Uncharacterized protein</fullName>
    </submittedName>
</protein>
<comment type="caution">
    <text evidence="1">The sequence shown here is derived from an EMBL/GenBank/DDBJ whole genome shotgun (WGS) entry which is preliminary data.</text>
</comment>
<dbReference type="AlphaFoldDB" id="A0A0G0R4T0"/>
<reference evidence="1 2" key="1">
    <citation type="journal article" date="2015" name="Nature">
        <title>rRNA introns, odd ribosomes, and small enigmatic genomes across a large radiation of phyla.</title>
        <authorList>
            <person name="Brown C.T."/>
            <person name="Hug L.A."/>
            <person name="Thomas B.C."/>
            <person name="Sharon I."/>
            <person name="Castelle C.J."/>
            <person name="Singh A."/>
            <person name="Wilkins M.J."/>
            <person name="Williams K.H."/>
            <person name="Banfield J.F."/>
        </authorList>
    </citation>
    <scope>NUCLEOTIDE SEQUENCE [LARGE SCALE GENOMIC DNA]</scope>
</reference>
<accession>A0A0G0R4T0</accession>
<gene>
    <name evidence="1" type="ORF">UT84_C0057G0011</name>
</gene>
<name>A0A0G0R4T0_9BACT</name>
<proteinExistence type="predicted"/>
<dbReference type="Proteomes" id="UP000034531">
    <property type="component" value="Unassembled WGS sequence"/>
</dbReference>